<reference evidence="3 4" key="1">
    <citation type="submission" date="2021-03" db="EMBL/GenBank/DDBJ databases">
        <title>Genomic Encyclopedia of Type Strains, Phase IV (KMG-IV): sequencing the most valuable type-strain genomes for metagenomic binning, comparative biology and taxonomic classification.</title>
        <authorList>
            <person name="Goeker M."/>
        </authorList>
    </citation>
    <scope>NUCLEOTIDE SEQUENCE [LARGE SCALE GENOMIC DNA]</scope>
    <source>
        <strain evidence="3 4">DSM 25609</strain>
    </source>
</reference>
<dbReference type="RefSeq" id="WP_209461601.1">
    <property type="nucleotide sequence ID" value="NZ_CP110224.1"/>
</dbReference>
<organism evidence="3 4">
    <name type="scientific">Virgibacillus natechei</name>
    <dbReference type="NCBI Taxonomy" id="1216297"/>
    <lineage>
        <taxon>Bacteria</taxon>
        <taxon>Bacillati</taxon>
        <taxon>Bacillota</taxon>
        <taxon>Bacilli</taxon>
        <taxon>Bacillales</taxon>
        <taxon>Bacillaceae</taxon>
        <taxon>Virgibacillus</taxon>
    </lineage>
</organism>
<dbReference type="InterPro" id="IPR045792">
    <property type="entry name" value="DUF6036"/>
</dbReference>
<keyword evidence="1" id="KW-0472">Membrane</keyword>
<accession>A0ABS4ICI9</accession>
<evidence type="ECO:0000259" key="2">
    <source>
        <dbReference type="Pfam" id="PF19502"/>
    </source>
</evidence>
<dbReference type="EMBL" id="JAGGKX010000002">
    <property type="protein sequence ID" value="MBP1968360.1"/>
    <property type="molecule type" value="Genomic_DNA"/>
</dbReference>
<keyword evidence="4" id="KW-1185">Reference proteome</keyword>
<name>A0ABS4ICI9_9BACI</name>
<dbReference type="Proteomes" id="UP001519345">
    <property type="component" value="Unassembled WGS sequence"/>
</dbReference>
<comment type="caution">
    <text evidence="3">The sequence shown here is derived from an EMBL/GenBank/DDBJ whole genome shotgun (WGS) entry which is preliminary data.</text>
</comment>
<keyword evidence="1" id="KW-1133">Transmembrane helix</keyword>
<evidence type="ECO:0000313" key="3">
    <source>
        <dbReference type="EMBL" id="MBP1968360.1"/>
    </source>
</evidence>
<sequence length="186" mass="21364">MMDKKRHFDSSKEIIEAMYYLDNYCILKNIHAEIVLMGGSAIMITLGILNGMNFRSTNDIDVETISTTDMDLLQESLDLSNIHLVGGIMEVPPLEDLKEKDNLYEIHQDFSDINLFVPNIEILACCKIFSKRQKDLDDLENTPLLDACDKGKLLEMVNEYKVELLNPNDPDLNVHQLDNIFRQRSI</sequence>
<gene>
    <name evidence="3" type="ORF">J2Z83_000452</name>
</gene>
<dbReference type="Pfam" id="PF19502">
    <property type="entry name" value="DUF6036"/>
    <property type="match status" value="1"/>
</dbReference>
<evidence type="ECO:0000313" key="4">
    <source>
        <dbReference type="Proteomes" id="UP001519345"/>
    </source>
</evidence>
<feature type="transmembrane region" description="Helical" evidence="1">
    <location>
        <begin position="30"/>
        <end position="49"/>
    </location>
</feature>
<feature type="domain" description="DUF6036" evidence="2">
    <location>
        <begin position="31"/>
        <end position="163"/>
    </location>
</feature>
<proteinExistence type="predicted"/>
<protein>
    <recommendedName>
        <fullName evidence="2">DUF6036 domain-containing protein</fullName>
    </recommendedName>
</protein>
<keyword evidence="1" id="KW-0812">Transmembrane</keyword>
<evidence type="ECO:0000256" key="1">
    <source>
        <dbReference type="SAM" id="Phobius"/>
    </source>
</evidence>